<dbReference type="SUPFAM" id="SSF52058">
    <property type="entry name" value="L domain-like"/>
    <property type="match status" value="2"/>
</dbReference>
<dbReference type="PANTHER" id="PTHR46652:SF3">
    <property type="entry name" value="LEUCINE-RICH REPEAT-CONTAINING PROTEIN 9"/>
    <property type="match status" value="1"/>
</dbReference>
<dbReference type="PRINTS" id="PR00019">
    <property type="entry name" value="LEURICHRPT"/>
</dbReference>
<feature type="signal peptide" evidence="3">
    <location>
        <begin position="1"/>
        <end position="23"/>
    </location>
</feature>
<protein>
    <submittedName>
        <fullName evidence="4">Leucine-rich repeat (LRR) protein</fullName>
    </submittedName>
</protein>
<dbReference type="SMART" id="SM00368">
    <property type="entry name" value="LRR_RI"/>
    <property type="match status" value="4"/>
</dbReference>
<dbReference type="Gene3D" id="3.80.10.10">
    <property type="entry name" value="Ribonuclease Inhibitor"/>
    <property type="match status" value="2"/>
</dbReference>
<keyword evidence="5" id="KW-1185">Reference proteome</keyword>
<accession>A0A1G8S0W5</accession>
<dbReference type="InterPro" id="IPR025875">
    <property type="entry name" value="Leu-rich_rpt_4"/>
</dbReference>
<dbReference type="PROSITE" id="PS51450">
    <property type="entry name" value="LRR"/>
    <property type="match status" value="13"/>
</dbReference>
<evidence type="ECO:0000313" key="4">
    <source>
        <dbReference type="EMBL" id="SDJ22857.1"/>
    </source>
</evidence>
<dbReference type="PANTHER" id="PTHR46652">
    <property type="entry name" value="LEUCINE-RICH REPEAT AND IQ DOMAIN-CONTAINING PROTEIN 1-RELATED"/>
    <property type="match status" value="1"/>
</dbReference>
<evidence type="ECO:0000256" key="3">
    <source>
        <dbReference type="SAM" id="SignalP"/>
    </source>
</evidence>
<evidence type="ECO:0000256" key="2">
    <source>
        <dbReference type="ARBA" id="ARBA00022737"/>
    </source>
</evidence>
<dbReference type="Pfam" id="PF12799">
    <property type="entry name" value="LRR_4"/>
    <property type="match status" value="5"/>
</dbReference>
<evidence type="ECO:0000256" key="1">
    <source>
        <dbReference type="ARBA" id="ARBA00022614"/>
    </source>
</evidence>
<dbReference type="InterPro" id="IPR001611">
    <property type="entry name" value="Leu-rich_rpt"/>
</dbReference>
<sequence>MRKFITLFLACIISTFLYHNSHAATGINPKLEDEIKNELQIDQLTPSEIESVKELDLSEKELSNLEGLEKFTNLEELDLSHNNLTDIAELDELRNLEKLFLQNNQISEVSPLSSKPTLQVLSLSSNTITDITGLDSLPALKELRLNNNGIDDVRPLTSFEGLHRLFLNNNNLSTLEGVGGLTELTYLWVDHNTLTNLEQVTELRQLESLHFQWNDIQDTTPMEDLSELESVWGQYNKITDISPLYDKKQLSEIKINHNFINVSAGSEALQWLKSIPSSAYLPQEQESGKRAVEFADDKLEASIKEMLEISSATPVFHSDVNTIRTLNLTKQEISDLSGLEEFTSLKEINISHNNIKSLVPLSELPLEKIYASNNEISNLYPLRGLEDLTHLGLSDNKIDNITYLNNLKNIKWLNLNNNSIEDLYALSELRDLEELHLTNNLIRSIKPLQRSYELSNLWINNNRIDSIKPLRKLNELEILHLSGNRVSNIESLKQKNDLTDLYVSENSIVDITPLKNLKALRHLNLSDNNVQDIAPLTGHENLSTVLLNNNDIFNAEPLENLRYIDNLDITQNDLLLNLSKNKNILNHWDQSSYIPQKENSISTFEEQVQVSPSKSWKIEFNHPPEELEFNIEVIDSTGAPVPVTFRVDKKTVVVSPNDQGYEEGKKYKLLINKSLSFSGQHLSNHTVMAFTVGDKEDTPLHKTLSDAGGVVLPYEDRPTEVIIKASELEIPNGKYPYLKIGDIASFELNDDQNGYFRAENIPEYYSEDQLMEAEIIYE</sequence>
<dbReference type="InterPro" id="IPR050836">
    <property type="entry name" value="SDS22/Internalin_LRR"/>
</dbReference>
<dbReference type="RefSeq" id="WP_176757438.1">
    <property type="nucleotide sequence ID" value="NZ_FNEV01000003.1"/>
</dbReference>
<dbReference type="InterPro" id="IPR003591">
    <property type="entry name" value="Leu-rich_rpt_typical-subtyp"/>
</dbReference>
<dbReference type="SMART" id="SM00365">
    <property type="entry name" value="LRR_SD22"/>
    <property type="match status" value="12"/>
</dbReference>
<evidence type="ECO:0000313" key="5">
    <source>
        <dbReference type="Proteomes" id="UP000199225"/>
    </source>
</evidence>
<keyword evidence="3" id="KW-0732">Signal</keyword>
<dbReference type="SMART" id="SM00369">
    <property type="entry name" value="LRR_TYP"/>
    <property type="match status" value="9"/>
</dbReference>
<dbReference type="Proteomes" id="UP000199225">
    <property type="component" value="Unassembled WGS sequence"/>
</dbReference>
<proteinExistence type="predicted"/>
<dbReference type="InterPro" id="IPR032675">
    <property type="entry name" value="LRR_dom_sf"/>
</dbReference>
<name>A0A1G8S0W5_9BACI</name>
<dbReference type="STRING" id="86666.SAMN04490247_1195"/>
<dbReference type="EMBL" id="FNEV01000003">
    <property type="protein sequence ID" value="SDJ22857.1"/>
    <property type="molecule type" value="Genomic_DNA"/>
</dbReference>
<keyword evidence="1" id="KW-0433">Leucine-rich repeat</keyword>
<keyword evidence="2" id="KW-0677">Repeat</keyword>
<gene>
    <name evidence="4" type="ORF">SAMN04490247_1195</name>
</gene>
<dbReference type="AlphaFoldDB" id="A0A1G8S0W5"/>
<organism evidence="4 5">
    <name type="scientific">Salimicrobium halophilum</name>
    <dbReference type="NCBI Taxonomy" id="86666"/>
    <lineage>
        <taxon>Bacteria</taxon>
        <taxon>Bacillati</taxon>
        <taxon>Bacillota</taxon>
        <taxon>Bacilli</taxon>
        <taxon>Bacillales</taxon>
        <taxon>Bacillaceae</taxon>
        <taxon>Salimicrobium</taxon>
    </lineage>
</organism>
<feature type="chain" id="PRO_5011523713" evidence="3">
    <location>
        <begin position="24"/>
        <end position="778"/>
    </location>
</feature>
<reference evidence="5" key="1">
    <citation type="submission" date="2016-10" db="EMBL/GenBank/DDBJ databases">
        <authorList>
            <person name="Varghese N."/>
            <person name="Submissions S."/>
        </authorList>
    </citation>
    <scope>NUCLEOTIDE SEQUENCE [LARGE SCALE GENOMIC DNA]</scope>
    <source>
        <strain evidence="5">DSM 4771</strain>
    </source>
</reference>